<accession>A0A1H4CDY6</accession>
<gene>
    <name evidence="1" type="ORF">SAMN04488051_104112</name>
</gene>
<sequence>MVINNFFDYFELVLARTPAQKRDVYHIRYQVYCDELGFEDKSQFKQPLERDRFDGHSLHFLIRHRRTGLAAGTARCVLPFDEFGHKQSLPSEHFCQPALDSSIITNLGLRRGDYAEVSRVAIRAEFRRRITLDHQVYLDHQAYQFTSDELQSFSHIAICLYFALAAYYQQSQTIHAMIAIMEPRLMKHLNRPGIHFQPAGQLIDYHGVRQPFILYKDSLVSDIKPLFRPFFDSVCQLVTDELTQETLLALDIA</sequence>
<evidence type="ECO:0000313" key="2">
    <source>
        <dbReference type="Proteomes" id="UP000198773"/>
    </source>
</evidence>
<dbReference type="RefSeq" id="WP_091342245.1">
    <property type="nucleotide sequence ID" value="NZ_FNRM01000004.1"/>
</dbReference>
<name>A0A1H4CDY6_ALKAM</name>
<proteinExistence type="predicted"/>
<reference evidence="1 2" key="1">
    <citation type="submission" date="2016-10" db="EMBL/GenBank/DDBJ databases">
        <authorList>
            <person name="de Groot N.N."/>
        </authorList>
    </citation>
    <scope>NUCLEOTIDE SEQUENCE [LARGE SCALE GENOMIC DNA]</scope>
    <source>
        <strain evidence="1 2">CGMCC 1.3430</strain>
    </source>
</reference>
<dbReference type="Pfam" id="PF13444">
    <property type="entry name" value="Acetyltransf_5"/>
    <property type="match status" value="1"/>
</dbReference>
<protein>
    <submittedName>
        <fullName evidence="1">N-acyl amino acid synthase, PEP-CTERM/exosortase system-associated</fullName>
    </submittedName>
</protein>
<dbReference type="EMBL" id="FNRM01000004">
    <property type="protein sequence ID" value="SEA58503.1"/>
    <property type="molecule type" value="Genomic_DNA"/>
</dbReference>
<dbReference type="InterPro" id="IPR016181">
    <property type="entry name" value="Acyl_CoA_acyltransferase"/>
</dbReference>
<dbReference type="AlphaFoldDB" id="A0A1H4CDY6"/>
<dbReference type="SUPFAM" id="SSF55729">
    <property type="entry name" value="Acyl-CoA N-acyltransferases (Nat)"/>
    <property type="match status" value="1"/>
</dbReference>
<dbReference type="Gene3D" id="3.40.630.30">
    <property type="match status" value="1"/>
</dbReference>
<dbReference type="STRING" id="152573.SAMN04488051_104112"/>
<dbReference type="Proteomes" id="UP000198773">
    <property type="component" value="Unassembled WGS sequence"/>
</dbReference>
<dbReference type="OrthoDB" id="582214at2"/>
<dbReference type="InterPro" id="IPR022484">
    <property type="entry name" value="PEP-CTERM/exosrtase_acylTfrase"/>
</dbReference>
<evidence type="ECO:0000313" key="1">
    <source>
        <dbReference type="EMBL" id="SEA58503.1"/>
    </source>
</evidence>
<organism evidence="1 2">
    <name type="scientific">Alkalimonas amylolytica</name>
    <dbReference type="NCBI Taxonomy" id="152573"/>
    <lineage>
        <taxon>Bacteria</taxon>
        <taxon>Pseudomonadati</taxon>
        <taxon>Pseudomonadota</taxon>
        <taxon>Gammaproteobacteria</taxon>
        <taxon>Alkalimonas</taxon>
    </lineage>
</organism>
<keyword evidence="2" id="KW-1185">Reference proteome</keyword>
<dbReference type="NCBIfam" id="TIGR03694">
    <property type="entry name" value="exosort_acyl"/>
    <property type="match status" value="1"/>
</dbReference>